<evidence type="ECO:0000313" key="2">
    <source>
        <dbReference type="EMBL" id="BBL05077.1"/>
    </source>
</evidence>
<dbReference type="KEGG" id="acou:A5CBH24_23900"/>
<dbReference type="AlphaFoldDB" id="A0A3D3YJE9"/>
<evidence type="ECO:0000256" key="1">
    <source>
        <dbReference type="SAM" id="MobiDB-lite"/>
    </source>
</evidence>
<sequence length="71" mass="7984">MRKIKLPTDRTVFSTDNNGYAGNERDETLVDQNLWDSEIAADDRIPDGIGEIGEDDRPVYDEEGYTHAPGE</sequence>
<dbReference type="RefSeq" id="WP_019129482.1">
    <property type="nucleotide sequence ID" value="NZ_AP019735.1"/>
</dbReference>
<accession>A0A4Y1XMU1</accession>
<dbReference type="STRING" id="1118061.GCA_000311925_00257"/>
<keyword evidence="3" id="KW-1185">Reference proteome</keyword>
<evidence type="ECO:0000313" key="3">
    <source>
        <dbReference type="Proteomes" id="UP000318946"/>
    </source>
</evidence>
<feature type="region of interest" description="Disordered" evidence="1">
    <location>
        <begin position="45"/>
        <end position="71"/>
    </location>
</feature>
<name>A0A3D3YJE9_9BACT</name>
<dbReference type="OrthoDB" id="1004014at2"/>
<reference evidence="3" key="1">
    <citation type="submission" date="2019-06" db="EMBL/GenBank/DDBJ databases">
        <title>Alistipes onderdonkii subsp. vulgaris subsp. nov., Alistipes dispar sp. nov. and Alistipes communis sp. nov., isolated from human faeces, and creation of Alistipes onderdonkii subsp. onderdonkii subsp. nov.</title>
        <authorList>
            <person name="Sakamoto M."/>
            <person name="Ikeyama N."/>
            <person name="Ogata Y."/>
            <person name="Suda W."/>
            <person name="Iino T."/>
            <person name="Hattori M."/>
            <person name="Ohkuma M."/>
        </authorList>
    </citation>
    <scope>NUCLEOTIDE SEQUENCE [LARGE SCALE GENOMIC DNA]</scope>
    <source>
        <strain evidence="3">5CBH24</strain>
    </source>
</reference>
<accession>A0A3D3YJE9</accession>
<organism evidence="2 3">
    <name type="scientific">Alistipes communis</name>
    <dbReference type="NCBI Taxonomy" id="2585118"/>
    <lineage>
        <taxon>Bacteria</taxon>
        <taxon>Pseudomonadati</taxon>
        <taxon>Bacteroidota</taxon>
        <taxon>Bacteroidia</taxon>
        <taxon>Bacteroidales</taxon>
        <taxon>Rikenellaceae</taxon>
        <taxon>Alistipes</taxon>
    </lineage>
</organism>
<accession>A0A4Y1WVY4</accession>
<gene>
    <name evidence="2" type="ORF">A5CBH24_23900</name>
</gene>
<dbReference type="EMBL" id="AP019735">
    <property type="protein sequence ID" value="BBL05077.1"/>
    <property type="molecule type" value="Genomic_DNA"/>
</dbReference>
<proteinExistence type="predicted"/>
<protein>
    <submittedName>
        <fullName evidence="2">Uncharacterized protein</fullName>
    </submittedName>
</protein>
<dbReference type="Proteomes" id="UP000318946">
    <property type="component" value="Chromosome"/>
</dbReference>
<dbReference type="GeneID" id="78343107"/>